<name>A0A928KT02_9FIRM</name>
<feature type="compositionally biased region" description="Basic and acidic residues" evidence="1">
    <location>
        <begin position="304"/>
        <end position="316"/>
    </location>
</feature>
<feature type="transmembrane region" description="Helical" evidence="2">
    <location>
        <begin position="205"/>
        <end position="225"/>
    </location>
</feature>
<evidence type="ECO:0000256" key="1">
    <source>
        <dbReference type="SAM" id="MobiDB-lite"/>
    </source>
</evidence>
<protein>
    <submittedName>
        <fullName evidence="4">Uncharacterized protein</fullName>
    </submittedName>
</protein>
<dbReference type="AlphaFoldDB" id="A0A928KT02"/>
<keyword evidence="2" id="KW-0812">Transmembrane</keyword>
<feature type="compositionally biased region" description="Polar residues" evidence="1">
    <location>
        <begin position="32"/>
        <end position="50"/>
    </location>
</feature>
<feature type="region of interest" description="Disordered" evidence="1">
    <location>
        <begin position="239"/>
        <end position="327"/>
    </location>
</feature>
<reference evidence="4" key="1">
    <citation type="submission" date="2019-04" db="EMBL/GenBank/DDBJ databases">
        <title>Evolution of Biomass-Degrading Anaerobic Consortia Revealed by Metagenomics.</title>
        <authorList>
            <person name="Peng X."/>
        </authorList>
    </citation>
    <scope>NUCLEOTIDE SEQUENCE</scope>
    <source>
        <strain evidence="4">SIG551</strain>
    </source>
</reference>
<feature type="region of interest" description="Disordered" evidence="1">
    <location>
        <begin position="32"/>
        <end position="201"/>
    </location>
</feature>
<feature type="signal peptide" evidence="3">
    <location>
        <begin position="1"/>
        <end position="31"/>
    </location>
</feature>
<dbReference type="Proteomes" id="UP000754750">
    <property type="component" value="Unassembled WGS sequence"/>
</dbReference>
<keyword evidence="3" id="KW-0732">Signal</keyword>
<keyword evidence="2" id="KW-1133">Transmembrane helix</keyword>
<comment type="caution">
    <text evidence="4">The sequence shown here is derived from an EMBL/GenBank/DDBJ whole genome shotgun (WGS) entry which is preliminary data.</text>
</comment>
<dbReference type="EMBL" id="SVNY01000003">
    <property type="protein sequence ID" value="MBE6833463.1"/>
    <property type="molecule type" value="Genomic_DNA"/>
</dbReference>
<feature type="compositionally biased region" description="Low complexity" evidence="1">
    <location>
        <begin position="142"/>
        <end position="155"/>
    </location>
</feature>
<evidence type="ECO:0000256" key="2">
    <source>
        <dbReference type="SAM" id="Phobius"/>
    </source>
</evidence>
<evidence type="ECO:0000313" key="4">
    <source>
        <dbReference type="EMBL" id="MBE6833463.1"/>
    </source>
</evidence>
<sequence>MDISTRKRRKLLPAAAAVLFSLSIFSATAFATSDIPSQGQQITAGVSQGSVDDAPRPPDISSSAAEPSGGGQTDPETSSGGETQNSSDTNGQSSSAPDQSSGTESGVASNPDEPVSSQPAEEPGKTDPSSKPASREPASSKAPVYVAPPAGVASAKPDSRTPTDFTPEDLQGLLSGAGSSLASTDGFLREDTPTNGSSSGGTSSLLLGGIALILAGVAGVVLFVYRQFFLRKRRSAPVGVTGPLPAIPMPKPATKKAPAPSPQAPVQGAPPAAPARPQAIQAPEQAPNLPSGEYTDISSGRTSGPDRDGFDWDKFFKNIPPEESPKG</sequence>
<gene>
    <name evidence="4" type="ORF">E7512_07775</name>
</gene>
<feature type="compositionally biased region" description="Low complexity" evidence="1">
    <location>
        <begin position="264"/>
        <end position="287"/>
    </location>
</feature>
<evidence type="ECO:0000256" key="3">
    <source>
        <dbReference type="SAM" id="SignalP"/>
    </source>
</evidence>
<dbReference type="RefSeq" id="WP_326840368.1">
    <property type="nucleotide sequence ID" value="NZ_JBKWRC010000002.1"/>
</dbReference>
<feature type="compositionally biased region" description="Low complexity" evidence="1">
    <location>
        <begin position="172"/>
        <end position="183"/>
    </location>
</feature>
<proteinExistence type="predicted"/>
<feature type="chain" id="PRO_5037748149" evidence="3">
    <location>
        <begin position="32"/>
        <end position="327"/>
    </location>
</feature>
<evidence type="ECO:0000313" key="5">
    <source>
        <dbReference type="Proteomes" id="UP000754750"/>
    </source>
</evidence>
<feature type="compositionally biased region" description="Polar residues" evidence="1">
    <location>
        <begin position="74"/>
        <end position="108"/>
    </location>
</feature>
<keyword evidence="2" id="KW-0472">Membrane</keyword>
<accession>A0A928KT02</accession>
<organism evidence="4 5">
    <name type="scientific">Faecalispora sporosphaeroides</name>
    <dbReference type="NCBI Taxonomy" id="1549"/>
    <lineage>
        <taxon>Bacteria</taxon>
        <taxon>Bacillati</taxon>
        <taxon>Bacillota</taxon>
        <taxon>Clostridia</taxon>
        <taxon>Eubacteriales</taxon>
        <taxon>Oscillospiraceae</taxon>
        <taxon>Faecalispora</taxon>
    </lineage>
</organism>